<dbReference type="STRING" id="1313304.CALK_0852"/>
<dbReference type="GO" id="GO:0005737">
    <property type="term" value="C:cytoplasm"/>
    <property type="evidence" value="ECO:0007669"/>
    <property type="project" value="TreeGrafter"/>
</dbReference>
<dbReference type="CDD" id="cd03135">
    <property type="entry name" value="GATase1_DJ-1"/>
    <property type="match status" value="1"/>
</dbReference>
<name>U7D6I5_9BACT</name>
<reference evidence="2 3" key="1">
    <citation type="journal article" date="2013" name="Environ. Microbiol.">
        <title>Genome analysis of Chitinivibrio alkaliphilus gen. nov., sp. nov., a novel extremely haloalkaliphilic anaerobic chitinolytic bacterium from the candidate phylum Termite Group 3.</title>
        <authorList>
            <person name="Sorokin D.Y."/>
            <person name="Gumerov V.M."/>
            <person name="Rakitin A.L."/>
            <person name="Beletsky A.V."/>
            <person name="Damste J.S."/>
            <person name="Muyzer G."/>
            <person name="Mardanov A.V."/>
            <person name="Ravin N.V."/>
        </authorList>
    </citation>
    <scope>NUCLEOTIDE SEQUENCE [LARGE SCALE GENOMIC DNA]</scope>
    <source>
        <strain evidence="2 3">ACht1</strain>
    </source>
</reference>
<dbReference type="RefSeq" id="WP_022636360.1">
    <property type="nucleotide sequence ID" value="NZ_ASJR01000006.1"/>
</dbReference>
<dbReference type="SUPFAM" id="SSF52317">
    <property type="entry name" value="Class I glutamine amidotransferase-like"/>
    <property type="match status" value="1"/>
</dbReference>
<dbReference type="Gene3D" id="3.40.50.880">
    <property type="match status" value="1"/>
</dbReference>
<dbReference type="InterPro" id="IPR006287">
    <property type="entry name" value="DJ-1"/>
</dbReference>
<dbReference type="Proteomes" id="UP000017148">
    <property type="component" value="Unassembled WGS sequence"/>
</dbReference>
<gene>
    <name evidence="2" type="ORF">CALK_0852</name>
</gene>
<dbReference type="eggNOG" id="COG0693">
    <property type="taxonomic scope" value="Bacteria"/>
</dbReference>
<dbReference type="EMBL" id="ASJR01000006">
    <property type="protein sequence ID" value="ERP32129.1"/>
    <property type="molecule type" value="Genomic_DNA"/>
</dbReference>
<dbReference type="InterPro" id="IPR029062">
    <property type="entry name" value="Class_I_gatase-like"/>
</dbReference>
<organism evidence="2 3">
    <name type="scientific">Chitinivibrio alkaliphilus ACht1</name>
    <dbReference type="NCBI Taxonomy" id="1313304"/>
    <lineage>
        <taxon>Bacteria</taxon>
        <taxon>Pseudomonadati</taxon>
        <taxon>Fibrobacterota</taxon>
        <taxon>Chitinivibrionia</taxon>
        <taxon>Chitinivibrionales</taxon>
        <taxon>Chitinivibrionaceae</taxon>
        <taxon>Chitinivibrio</taxon>
    </lineage>
</organism>
<accession>U7D6I5</accession>
<dbReference type="Pfam" id="PF01965">
    <property type="entry name" value="DJ-1_PfpI"/>
    <property type="match status" value="1"/>
</dbReference>
<protein>
    <submittedName>
        <fullName evidence="2">DJ-1 family protein</fullName>
    </submittedName>
</protein>
<dbReference type="OrthoDB" id="9800516at2"/>
<dbReference type="PANTHER" id="PTHR48094">
    <property type="entry name" value="PROTEIN/NUCLEIC ACID DEGLYCASE DJ-1-RELATED"/>
    <property type="match status" value="1"/>
</dbReference>
<proteinExistence type="predicted"/>
<dbReference type="InterPro" id="IPR002818">
    <property type="entry name" value="DJ-1/PfpI"/>
</dbReference>
<comment type="caution">
    <text evidence="2">The sequence shown here is derived from an EMBL/GenBank/DDBJ whole genome shotgun (WGS) entry which is preliminary data.</text>
</comment>
<dbReference type="NCBIfam" id="TIGR01383">
    <property type="entry name" value="not_thiJ"/>
    <property type="match status" value="1"/>
</dbReference>
<evidence type="ECO:0000313" key="2">
    <source>
        <dbReference type="EMBL" id="ERP32129.1"/>
    </source>
</evidence>
<keyword evidence="3" id="KW-1185">Reference proteome</keyword>
<sequence>MTKKQALVILADNFEEIEAITPMDVLDRAGIGVTRAGLSSKKVTGAHGVQIVCDTVVKKIRHTTYDAIVLPGGPGTKHLIENRELLDMVAQHAGRQKLCCAICAAPQVLDAAGVIGSARYTCYPGIEERISSGTHTTDPVVHDGILITSRGPATALAFSLSIVETLCDVETSSSLAKALLYTP</sequence>
<dbReference type="AlphaFoldDB" id="U7D6I5"/>
<dbReference type="InterPro" id="IPR050325">
    <property type="entry name" value="Prot/Nucl_acid_deglycase"/>
</dbReference>
<evidence type="ECO:0000313" key="3">
    <source>
        <dbReference type="Proteomes" id="UP000017148"/>
    </source>
</evidence>
<feature type="domain" description="DJ-1/PfpI" evidence="1">
    <location>
        <begin position="4"/>
        <end position="164"/>
    </location>
</feature>
<dbReference type="PANTHER" id="PTHR48094:SF12">
    <property type="entry name" value="PARKINSON DISEASE PROTEIN 7 HOMOLOG"/>
    <property type="match status" value="1"/>
</dbReference>
<evidence type="ECO:0000259" key="1">
    <source>
        <dbReference type="Pfam" id="PF01965"/>
    </source>
</evidence>